<dbReference type="PROSITE" id="PS00109">
    <property type="entry name" value="PROTEIN_KINASE_TYR"/>
    <property type="match status" value="1"/>
</dbReference>
<dbReference type="GO" id="GO:0030154">
    <property type="term" value="P:cell differentiation"/>
    <property type="evidence" value="ECO:0007669"/>
    <property type="project" value="TreeGrafter"/>
</dbReference>
<feature type="domain" description="Protein kinase" evidence="1">
    <location>
        <begin position="1"/>
        <end position="168"/>
    </location>
</feature>
<protein>
    <recommendedName>
        <fullName evidence="1">Protein kinase domain-containing protein</fullName>
    </recommendedName>
</protein>
<dbReference type="InterPro" id="IPR020635">
    <property type="entry name" value="Tyr_kinase_cat_dom"/>
</dbReference>
<dbReference type="GO" id="GO:0007259">
    <property type="term" value="P:cell surface receptor signaling pathway via JAK-STAT"/>
    <property type="evidence" value="ECO:0007669"/>
    <property type="project" value="TreeGrafter"/>
</dbReference>
<dbReference type="EMBL" id="JQDR03002815">
    <property type="protein sequence ID" value="KAA0202874.1"/>
    <property type="molecule type" value="Genomic_DNA"/>
</dbReference>
<dbReference type="PRINTS" id="PR00109">
    <property type="entry name" value="TYRKINASE"/>
</dbReference>
<proteinExistence type="predicted"/>
<organism evidence="2">
    <name type="scientific">Hyalella azteca</name>
    <name type="common">Amphipod</name>
    <dbReference type="NCBI Taxonomy" id="294128"/>
    <lineage>
        <taxon>Eukaryota</taxon>
        <taxon>Metazoa</taxon>
        <taxon>Ecdysozoa</taxon>
        <taxon>Arthropoda</taxon>
        <taxon>Crustacea</taxon>
        <taxon>Multicrustacea</taxon>
        <taxon>Malacostraca</taxon>
        <taxon>Eumalacostraca</taxon>
        <taxon>Peracarida</taxon>
        <taxon>Amphipoda</taxon>
        <taxon>Senticaudata</taxon>
        <taxon>Talitrida</taxon>
        <taxon>Talitroidea</taxon>
        <taxon>Hyalellidae</taxon>
        <taxon>Hyalella</taxon>
    </lineage>
</organism>
<reference evidence="2" key="1">
    <citation type="submission" date="2014-08" db="EMBL/GenBank/DDBJ databases">
        <authorList>
            <person name="Murali S."/>
            <person name="Richards S."/>
            <person name="Bandaranaike D."/>
            <person name="Bellair M."/>
            <person name="Blankenburg K."/>
            <person name="Chao H."/>
            <person name="Dinh H."/>
            <person name="Doddapaneni H."/>
            <person name="Dugan-Rocha S."/>
            <person name="Elkadiri S."/>
            <person name="Gnanaolivu R."/>
            <person name="Hughes D."/>
            <person name="Lee S."/>
            <person name="Li M."/>
            <person name="Ming W."/>
            <person name="Munidasa M."/>
            <person name="Muniz J."/>
            <person name="Nguyen L."/>
            <person name="Osuji N."/>
            <person name="Pu L.-L."/>
            <person name="Puazo M."/>
            <person name="Skinner E."/>
            <person name="Qu C."/>
            <person name="Quiroz J."/>
            <person name="Raj R."/>
            <person name="Weissenberger G."/>
            <person name="Xin Y."/>
            <person name="Zou X."/>
            <person name="Han Y."/>
            <person name="Worley K."/>
            <person name="Muzny D."/>
            <person name="Gibbs R."/>
        </authorList>
    </citation>
    <scope>NUCLEOTIDE SEQUENCE</scope>
    <source>
        <strain evidence="2">HAZT.00-mixed</strain>
        <tissue evidence="2">Whole organism</tissue>
    </source>
</reference>
<sequence>MYMVMEYLEMGSLKTYLQQNPSIGDPTLLDFARDIAMGMDYLESQRIVHRDLAARNILVSSPNHVKISDFGLAQPLYASAYYVLRTKRDLPLLWYAPESIDKMRYSSKSDVWSYGALQQGIRLICLPPCPEIVYSQLIRVCWDHEPRLRPDFSSLVNVVNELKEEMMW</sequence>
<dbReference type="GO" id="GO:0005126">
    <property type="term" value="F:cytokine receptor binding"/>
    <property type="evidence" value="ECO:0007669"/>
    <property type="project" value="TreeGrafter"/>
</dbReference>
<comment type="caution">
    <text evidence="2">The sequence shown here is derived from an EMBL/GenBank/DDBJ whole genome shotgun (WGS) entry which is preliminary data.</text>
</comment>
<dbReference type="PROSITE" id="PS50011">
    <property type="entry name" value="PROTEIN_KINASE_DOM"/>
    <property type="match status" value="1"/>
</dbReference>
<dbReference type="SUPFAM" id="SSF56112">
    <property type="entry name" value="Protein kinase-like (PK-like)"/>
    <property type="match status" value="1"/>
</dbReference>
<dbReference type="GO" id="GO:0035556">
    <property type="term" value="P:intracellular signal transduction"/>
    <property type="evidence" value="ECO:0007669"/>
    <property type="project" value="TreeGrafter"/>
</dbReference>
<dbReference type="PANTHER" id="PTHR45807">
    <property type="entry name" value="TYROSINE-PROTEIN KINASE HOPSCOTCH"/>
    <property type="match status" value="1"/>
</dbReference>
<dbReference type="InterPro" id="IPR001245">
    <property type="entry name" value="Ser-Thr/Tyr_kinase_cat_dom"/>
</dbReference>
<gene>
    <name evidence="2" type="ORF">HAZT_HAZT011335</name>
</gene>
<dbReference type="GO" id="GO:0005524">
    <property type="term" value="F:ATP binding"/>
    <property type="evidence" value="ECO:0007669"/>
    <property type="project" value="InterPro"/>
</dbReference>
<evidence type="ECO:0000259" key="1">
    <source>
        <dbReference type="PROSITE" id="PS50011"/>
    </source>
</evidence>
<dbReference type="Proteomes" id="UP000711488">
    <property type="component" value="Unassembled WGS sequence"/>
</dbReference>
<dbReference type="GO" id="GO:0019221">
    <property type="term" value="P:cytokine-mediated signaling pathway"/>
    <property type="evidence" value="ECO:0007669"/>
    <property type="project" value="TreeGrafter"/>
</dbReference>
<dbReference type="InterPro" id="IPR011009">
    <property type="entry name" value="Kinase-like_dom_sf"/>
</dbReference>
<dbReference type="Gene3D" id="1.10.510.10">
    <property type="entry name" value="Transferase(Phosphotransferase) domain 1"/>
    <property type="match status" value="1"/>
</dbReference>
<dbReference type="Pfam" id="PF07714">
    <property type="entry name" value="PK_Tyr_Ser-Thr"/>
    <property type="match status" value="1"/>
</dbReference>
<dbReference type="SMART" id="SM00219">
    <property type="entry name" value="TyrKc"/>
    <property type="match status" value="1"/>
</dbReference>
<reference evidence="2" key="2">
    <citation type="journal article" date="2018" name="Environ. Sci. Technol.">
        <title>The Toxicogenome of Hyalella azteca: A Model for Sediment Ecotoxicology and Evolutionary Toxicology.</title>
        <authorList>
            <person name="Poynton H.C."/>
            <person name="Hasenbein S."/>
            <person name="Benoit J.B."/>
            <person name="Sepulveda M.S."/>
            <person name="Poelchau M.F."/>
            <person name="Hughes D.S.T."/>
            <person name="Murali S.C."/>
            <person name="Chen S."/>
            <person name="Glastad K.M."/>
            <person name="Goodisman M.A.D."/>
            <person name="Werren J.H."/>
            <person name="Vineis J.H."/>
            <person name="Bowen J.L."/>
            <person name="Friedrich M."/>
            <person name="Jones J."/>
            <person name="Robertson H.M."/>
            <person name="Feyereisen R."/>
            <person name="Mechler-Hickson A."/>
            <person name="Mathers N."/>
            <person name="Lee C.E."/>
            <person name="Colbourne J.K."/>
            <person name="Biales A."/>
            <person name="Johnston J.S."/>
            <person name="Wellborn G.A."/>
            <person name="Rosendale A.J."/>
            <person name="Cridge A.G."/>
            <person name="Munoz-Torres M.C."/>
            <person name="Bain P.A."/>
            <person name="Manny A.R."/>
            <person name="Major K.M."/>
            <person name="Lambert F.N."/>
            <person name="Vulpe C.D."/>
            <person name="Tuck P."/>
            <person name="Blalock B.J."/>
            <person name="Lin Y.Y."/>
            <person name="Smith M.E."/>
            <person name="Ochoa-Acuna H."/>
            <person name="Chen M.M."/>
            <person name="Childers C.P."/>
            <person name="Qu J."/>
            <person name="Dugan S."/>
            <person name="Lee S.L."/>
            <person name="Chao H."/>
            <person name="Dinh H."/>
            <person name="Han Y."/>
            <person name="Doddapaneni H."/>
            <person name="Worley K.C."/>
            <person name="Muzny D.M."/>
            <person name="Gibbs R.A."/>
            <person name="Richards S."/>
        </authorList>
    </citation>
    <scope>NUCLEOTIDE SEQUENCE</scope>
    <source>
        <strain evidence="2">HAZT.00-mixed</strain>
        <tissue evidence="2">Whole organism</tissue>
    </source>
</reference>
<dbReference type="AlphaFoldDB" id="A0A6A0HC81"/>
<name>A0A6A0HC81_HYAAZ</name>
<dbReference type="PANTHER" id="PTHR45807:SF7">
    <property type="entry name" value="TYROSINE-PROTEIN KINASE HOPSCOTCH"/>
    <property type="match status" value="1"/>
</dbReference>
<dbReference type="GO" id="GO:0004715">
    <property type="term" value="F:non-membrane spanning protein tyrosine kinase activity"/>
    <property type="evidence" value="ECO:0007669"/>
    <property type="project" value="TreeGrafter"/>
</dbReference>
<dbReference type="InterPro" id="IPR008266">
    <property type="entry name" value="Tyr_kinase_AS"/>
</dbReference>
<evidence type="ECO:0000313" key="2">
    <source>
        <dbReference type="EMBL" id="KAA0202874.1"/>
    </source>
</evidence>
<accession>A0A6A0HC81</accession>
<dbReference type="InterPro" id="IPR000719">
    <property type="entry name" value="Prot_kinase_dom"/>
</dbReference>
<dbReference type="InterPro" id="IPR051286">
    <property type="entry name" value="JAK"/>
</dbReference>
<reference evidence="2" key="3">
    <citation type="submission" date="2019-06" db="EMBL/GenBank/DDBJ databases">
        <authorList>
            <person name="Poynton C."/>
            <person name="Hasenbein S."/>
            <person name="Benoit J.B."/>
            <person name="Sepulveda M.S."/>
            <person name="Poelchau M.F."/>
            <person name="Murali S.C."/>
            <person name="Chen S."/>
            <person name="Glastad K.M."/>
            <person name="Werren J.H."/>
            <person name="Vineis J.H."/>
            <person name="Bowen J.L."/>
            <person name="Friedrich M."/>
            <person name="Jones J."/>
            <person name="Robertson H.M."/>
            <person name="Feyereisen R."/>
            <person name="Mechler-Hickson A."/>
            <person name="Mathers N."/>
            <person name="Lee C.E."/>
            <person name="Colbourne J.K."/>
            <person name="Biales A."/>
            <person name="Johnston J.S."/>
            <person name="Wellborn G.A."/>
            <person name="Rosendale A.J."/>
            <person name="Cridge A.G."/>
            <person name="Munoz-Torres M.C."/>
            <person name="Bain P.A."/>
            <person name="Manny A.R."/>
            <person name="Major K.M."/>
            <person name="Lambert F.N."/>
            <person name="Vulpe C.D."/>
            <person name="Tuck P."/>
            <person name="Blalock B.J."/>
            <person name="Lin Y.-Y."/>
            <person name="Smith M.E."/>
            <person name="Ochoa-Acuna H."/>
            <person name="Chen M.-J.M."/>
            <person name="Childers C.P."/>
            <person name="Qu J."/>
            <person name="Dugan S."/>
            <person name="Lee S.L."/>
            <person name="Chao H."/>
            <person name="Dinh H."/>
            <person name="Han Y."/>
            <person name="Doddapaneni H."/>
            <person name="Worley K.C."/>
            <person name="Muzny D.M."/>
            <person name="Gibbs R.A."/>
            <person name="Richards S."/>
        </authorList>
    </citation>
    <scope>NUCLEOTIDE SEQUENCE</scope>
    <source>
        <strain evidence="2">HAZT.00-mixed</strain>
        <tissue evidence="2">Whole organism</tissue>
    </source>
</reference>
<dbReference type="GO" id="GO:0005829">
    <property type="term" value="C:cytosol"/>
    <property type="evidence" value="ECO:0007669"/>
    <property type="project" value="TreeGrafter"/>
</dbReference>